<evidence type="ECO:0000313" key="2">
    <source>
        <dbReference type="EMBL" id="NMH95364.1"/>
    </source>
</evidence>
<dbReference type="Proteomes" id="UP000586918">
    <property type="component" value="Unassembled WGS sequence"/>
</dbReference>
<accession>A0A848DT34</accession>
<reference evidence="2 3" key="1">
    <citation type="submission" date="2020-04" db="EMBL/GenBank/DDBJ databases">
        <authorList>
            <person name="Klaysubun C."/>
            <person name="Duangmal K."/>
            <person name="Lipun K."/>
        </authorList>
    </citation>
    <scope>NUCLEOTIDE SEQUENCE [LARGE SCALE GENOMIC DNA]</scope>
    <source>
        <strain evidence="2 3">DSM 45300</strain>
    </source>
</reference>
<sequence length="108" mass="11837">MPTSSQPDPHGRDGLTPWERQVLAGIEDGLVTTDPHLAHEMSHRRSRTMPGWWPLSARSTFLLFVVLSVLVLAGALVSASWWAVLGLVTTLVMVPWLLLAAIEKNQSG</sequence>
<keyword evidence="1" id="KW-0812">Transmembrane</keyword>
<gene>
    <name evidence="2" type="ORF">HF519_28195</name>
</gene>
<dbReference type="EMBL" id="JAAXKZ010000179">
    <property type="protein sequence ID" value="NMH95364.1"/>
    <property type="molecule type" value="Genomic_DNA"/>
</dbReference>
<feature type="transmembrane region" description="Helical" evidence="1">
    <location>
        <begin position="51"/>
        <end position="75"/>
    </location>
</feature>
<keyword evidence="1" id="KW-0472">Membrane</keyword>
<feature type="transmembrane region" description="Helical" evidence="1">
    <location>
        <begin position="81"/>
        <end position="102"/>
    </location>
</feature>
<organism evidence="2 3">
    <name type="scientific">Pseudonocardia bannensis</name>
    <dbReference type="NCBI Taxonomy" id="630973"/>
    <lineage>
        <taxon>Bacteria</taxon>
        <taxon>Bacillati</taxon>
        <taxon>Actinomycetota</taxon>
        <taxon>Actinomycetes</taxon>
        <taxon>Pseudonocardiales</taxon>
        <taxon>Pseudonocardiaceae</taxon>
        <taxon>Pseudonocardia</taxon>
    </lineage>
</organism>
<proteinExistence type="predicted"/>
<keyword evidence="1" id="KW-1133">Transmembrane helix</keyword>
<dbReference type="InterPro" id="IPR021401">
    <property type="entry name" value="DUF3040"/>
</dbReference>
<dbReference type="AlphaFoldDB" id="A0A848DT34"/>
<dbReference type="Pfam" id="PF11239">
    <property type="entry name" value="DUF3040"/>
    <property type="match status" value="1"/>
</dbReference>
<comment type="caution">
    <text evidence="2">The sequence shown here is derived from an EMBL/GenBank/DDBJ whole genome shotgun (WGS) entry which is preliminary data.</text>
</comment>
<name>A0A848DT34_9PSEU</name>
<evidence type="ECO:0000313" key="3">
    <source>
        <dbReference type="Proteomes" id="UP000586918"/>
    </source>
</evidence>
<protein>
    <submittedName>
        <fullName evidence="2">DUF3040 domain-containing protein</fullName>
    </submittedName>
</protein>
<keyword evidence="3" id="KW-1185">Reference proteome</keyword>
<evidence type="ECO:0000256" key="1">
    <source>
        <dbReference type="SAM" id="Phobius"/>
    </source>
</evidence>
<dbReference type="RefSeq" id="WP_169416020.1">
    <property type="nucleotide sequence ID" value="NZ_JAAXKZ010000179.1"/>
</dbReference>